<feature type="domain" description="Helicase ATP-binding" evidence="2">
    <location>
        <begin position="162"/>
        <end position="335"/>
    </location>
</feature>
<protein>
    <submittedName>
        <fullName evidence="3">Eco57I-like restriction-modification methylase</fullName>
    </submittedName>
</protein>
<gene>
    <name evidence="3" type="ORF">EH214_02587</name>
</gene>
<dbReference type="Gene3D" id="3.40.50.300">
    <property type="entry name" value="P-loop containing nucleotide triphosphate hydrolases"/>
    <property type="match status" value="1"/>
</dbReference>
<dbReference type="InterPro" id="IPR002052">
    <property type="entry name" value="DNA_methylase_N6_adenine_CS"/>
</dbReference>
<evidence type="ECO:0000313" key="4">
    <source>
        <dbReference type="Proteomes" id="UP000408523"/>
    </source>
</evidence>
<reference evidence="3 4" key="1">
    <citation type="journal article" date="2019" name="Nat. Commun.">
        <title>Gram positive-like bacteriocins with broad spectrum anti-Bacteroidales activity encoded on mobile elements of the human gut microbiota.</title>
        <authorList>
            <person name="Bechon N."/>
            <person name="Coyne M.J.Jr."/>
            <person name="Laclare-Mceneany V."/>
            <person name="Chatzidaki-Livanis M."/>
            <person name="Ghigo J.-M."/>
            <person name="Comstock L.E."/>
        </authorList>
    </citation>
    <scope>NUCLEOTIDE SEQUENCE [LARGE SCALE GENOMIC DNA]</scope>
    <source>
        <strain evidence="3 4">CL01T12C17</strain>
    </source>
</reference>
<dbReference type="InterPro" id="IPR011639">
    <property type="entry name" value="MethylTrfase_TaqI-like_dom"/>
</dbReference>
<dbReference type="InterPro" id="IPR006935">
    <property type="entry name" value="Helicase/UvrB_N"/>
</dbReference>
<evidence type="ECO:0000259" key="2">
    <source>
        <dbReference type="PROSITE" id="PS51192"/>
    </source>
</evidence>
<dbReference type="Pfam" id="PF04851">
    <property type="entry name" value="ResIII"/>
    <property type="match status" value="1"/>
</dbReference>
<keyword evidence="3" id="KW-0489">Methyltransferase</keyword>
<organism evidence="3 4">
    <name type="scientific">Phocaeicola vulgatus</name>
    <name type="common">Bacteroides vulgatus</name>
    <dbReference type="NCBI Taxonomy" id="821"/>
    <lineage>
        <taxon>Bacteria</taxon>
        <taxon>Pseudomonadati</taxon>
        <taxon>Bacteroidota</taxon>
        <taxon>Bacteroidia</taxon>
        <taxon>Bacteroidales</taxon>
        <taxon>Bacteroidaceae</taxon>
        <taxon>Phocaeicola</taxon>
    </lineage>
</organism>
<dbReference type="InterPro" id="IPR027417">
    <property type="entry name" value="P-loop_NTPase"/>
</dbReference>
<proteinExistence type="predicted"/>
<accession>A0A662ZYL6</accession>
<comment type="caution">
    <text evidence="3">The sequence shown here is derived from an EMBL/GenBank/DDBJ whole genome shotgun (WGS) entry which is preliminary data.</text>
</comment>
<dbReference type="PROSITE" id="PS00092">
    <property type="entry name" value="N6_MTASE"/>
    <property type="match status" value="1"/>
</dbReference>
<dbReference type="RefSeq" id="WP_143888505.1">
    <property type="nucleotide sequence ID" value="NZ_RWHZ01000033.1"/>
</dbReference>
<dbReference type="GO" id="GO:0009007">
    <property type="term" value="F:site-specific DNA-methyltransferase (adenine-specific) activity"/>
    <property type="evidence" value="ECO:0007669"/>
    <property type="project" value="UniProtKB-EC"/>
</dbReference>
<dbReference type="PROSITE" id="PS51192">
    <property type="entry name" value="HELICASE_ATP_BIND_1"/>
    <property type="match status" value="1"/>
</dbReference>
<dbReference type="GO" id="GO:0006304">
    <property type="term" value="P:DNA modification"/>
    <property type="evidence" value="ECO:0007669"/>
    <property type="project" value="InterPro"/>
</dbReference>
<keyword evidence="3" id="KW-0808">Transferase</keyword>
<dbReference type="Pfam" id="PF07669">
    <property type="entry name" value="Eco57I"/>
    <property type="match status" value="1"/>
</dbReference>
<dbReference type="Proteomes" id="UP000408523">
    <property type="component" value="Unassembled WGS sequence"/>
</dbReference>
<dbReference type="GO" id="GO:0016787">
    <property type="term" value="F:hydrolase activity"/>
    <property type="evidence" value="ECO:0007669"/>
    <property type="project" value="InterPro"/>
</dbReference>
<dbReference type="GO" id="GO:0003677">
    <property type="term" value="F:DNA binding"/>
    <property type="evidence" value="ECO:0007669"/>
    <property type="project" value="InterPro"/>
</dbReference>
<name>A0A662ZYL6_PHOVU</name>
<keyword evidence="1" id="KW-0175">Coiled coil</keyword>
<evidence type="ECO:0000256" key="1">
    <source>
        <dbReference type="SAM" id="Coils"/>
    </source>
</evidence>
<feature type="coiled-coil region" evidence="1">
    <location>
        <begin position="680"/>
        <end position="718"/>
    </location>
</feature>
<evidence type="ECO:0000313" key="3">
    <source>
        <dbReference type="EMBL" id="TSE48158.1"/>
    </source>
</evidence>
<dbReference type="GO" id="GO:0005524">
    <property type="term" value="F:ATP binding"/>
    <property type="evidence" value="ECO:0007669"/>
    <property type="project" value="InterPro"/>
</dbReference>
<dbReference type="EMBL" id="RWHZ01000033">
    <property type="protein sequence ID" value="TSE48158.1"/>
    <property type="molecule type" value="Genomic_DNA"/>
</dbReference>
<dbReference type="GO" id="GO:0032259">
    <property type="term" value="P:methylation"/>
    <property type="evidence" value="ECO:0007669"/>
    <property type="project" value="UniProtKB-KW"/>
</dbReference>
<dbReference type="SMART" id="SM00487">
    <property type="entry name" value="DEXDc"/>
    <property type="match status" value="1"/>
</dbReference>
<sequence length="1337" mass="152699">MKFTSSLKLKLIYVFRINDAAHRGCLKVGEATCDNDNVFGLAPNSKPLNESAKKRINQYTQTAGIAYDLLYTELTIYNSKKGLCSFNDKEVHSVLERSGIRKKIFDTENKANEWFITDLETIKRAITAVKEGRESLSSAEVSHDQTPIVFRPEQREAIEKTKKQFRKSNQMLWNAKMRFGKTLSALQVVKDMDFSRTLILTHRPVVDSGWFEDFGKIFYDCPCFAYGSKNNGDSHASLEARAKQCKCQYVYFASMQDLRGSELVGGNFDKNNDVFATAWDCIIVDEAHEGTQTELGKAVMQELTKANTKILRLSGTPFNLLDDFKEDEIYTWDYVMEQRAKTSWDLTHFGDPNPYASLPTMNIYTYDLGRLLHEFVDEDVAFNFREFFRVNEAGNFIHEKDVSAFLNLLTEEDKDSCYPFANEEYRNIFRHTLWMLPGVKEARAMSALLQSHPVFQHFKVVNVAGNGDEDEESKDALAAVEEAIGKDPDATRTITLSCGRLTTGVSVKAWTGVFMLSGSYNTAASSYMQTIFRVQTPATINGRVKEQCYVFDFAPDRTLKVIAETAKISSKAGKTSGNDRKIMGEFLNFCPIISIEGSKMSQFDVPKMLEQLKRVYVERVVRNGFEDKSLYNDELMKLNDLELQEFDDLKKIIGQTKAMPKTNQVDINNQGLTDEQYEELEDLEKKSKKRGKDKQSLTEEEKKRLEELKKKKNNREAAISILRGISIRMPLLIYGAELQDESQEITIDNFASLIDPQSWEEFMPKGVTKQKFNSIKKYYDPEIFCAAGKRIRAMARAADKLSVEERIERITGIFSTFRNPDKETVLTPWRVVNMHLGDCLGGYNFFEKDYETTLSDPRFIDRGEVTANVFAPDSRILEINSKSGLYPLYMAYSIYRARLKDSLFSVSSIEDEQRIWDKVVAENIFVICKTPMAKSITKRTLIGFRKAKVNTRYFEDLINQIKNKPEHFIKQVDKFITERTGIKNMKFNAIVGNPPYQEVVAQKESSNGQKVSVSIFQYFQTISDRLGRYTSLIYPGARWIHRSGKGLEQFGLSQINDPHLYFLKFFPDSTDVFKEVGIADGLSIVMKDTHKKSNGFRYVYSKKGKEVTIDANSPKEELFSLNPLDNEIADSLNSAIIKYGCLHDAILPRSLFSIESDFVERNPTLVREYNDGDYFDPKSEIKLFTNDKAGKSGRARWYIANKEVITTGLEHLNRWKVIVSSANAGGQKRSNQIAIVDDHSAFGRSRVALKTFATEQEAKNFFKYATSEIIRFAFLLTDESLTSLAKKVPDLLDYSDESGIIDYNGDVNAQLYRLFGINKNNQLYIREVLSTKKETNL</sequence>
<dbReference type="SUPFAM" id="SSF52540">
    <property type="entry name" value="P-loop containing nucleoside triphosphate hydrolases"/>
    <property type="match status" value="1"/>
</dbReference>
<dbReference type="InterPro" id="IPR014001">
    <property type="entry name" value="Helicase_ATP-bd"/>
</dbReference>